<protein>
    <recommendedName>
        <fullName evidence="6">Glycoprotein hormone subunit beta domain-containing protein</fullName>
    </recommendedName>
</protein>
<evidence type="ECO:0000256" key="1">
    <source>
        <dbReference type="ARBA" id="ARBA00004613"/>
    </source>
</evidence>
<keyword evidence="4" id="KW-1015">Disulfide bond</keyword>
<feature type="signal peptide" evidence="5">
    <location>
        <begin position="1"/>
        <end position="18"/>
    </location>
</feature>
<comment type="caution">
    <text evidence="7">The sequence shown here is derived from an EMBL/GenBank/DDBJ whole genome shotgun (WGS) entry which is preliminary data.</text>
</comment>
<dbReference type="PANTHER" id="PTHR11515:SF13">
    <property type="entry name" value="GLYCOPROTEIN HORMONE BETA 5, ISOFORM A"/>
    <property type="match status" value="1"/>
</dbReference>
<dbReference type="CDD" id="cd00069">
    <property type="entry name" value="GHB_like"/>
    <property type="match status" value="1"/>
</dbReference>
<evidence type="ECO:0000313" key="7">
    <source>
        <dbReference type="EMBL" id="CAL8143620.1"/>
    </source>
</evidence>
<comment type="similarity">
    <text evidence="2">Belongs to the glycoprotein hormones subunit beta family.</text>
</comment>
<dbReference type="PANTHER" id="PTHR11515">
    <property type="entry name" value="GLYCOPROTEIN HORMONE BETA CHAIN"/>
    <property type="match status" value="1"/>
</dbReference>
<dbReference type="Pfam" id="PF00007">
    <property type="entry name" value="Cys_knot"/>
    <property type="match status" value="1"/>
</dbReference>
<dbReference type="EMBL" id="CAXLJM020000160">
    <property type="protein sequence ID" value="CAL8143620.1"/>
    <property type="molecule type" value="Genomic_DNA"/>
</dbReference>
<dbReference type="InterPro" id="IPR006208">
    <property type="entry name" value="Glyco_hormone_CN"/>
</dbReference>
<evidence type="ECO:0000259" key="6">
    <source>
        <dbReference type="Pfam" id="PF00007"/>
    </source>
</evidence>
<evidence type="ECO:0000256" key="3">
    <source>
        <dbReference type="ARBA" id="ARBA00022525"/>
    </source>
</evidence>
<evidence type="ECO:0000256" key="2">
    <source>
        <dbReference type="ARBA" id="ARBA00006552"/>
    </source>
</evidence>
<dbReference type="SUPFAM" id="SSF57501">
    <property type="entry name" value="Cystine-knot cytokines"/>
    <property type="match status" value="1"/>
</dbReference>
<keyword evidence="5" id="KW-0732">Signal</keyword>
<sequence>MWVELIFALLFTISCSVAEVKAQGPGGSQDEILGEELSPPLSEEDGLTILGTGPLDIATTLNCHRRLYSYRVTKTDSAGKKCWGQVNVMSCWGRCDSNEIPDFRFPYKKSHHPVCIFGSRKPNVAILDNCDPDVEQGTNRYEYQEAESCHCSVCKSSEASCEGMRYRGVRSGY</sequence>
<comment type="subcellular location">
    <subcellularLocation>
        <location evidence="1">Secreted</location>
    </subcellularLocation>
</comment>
<dbReference type="InterPro" id="IPR029034">
    <property type="entry name" value="Cystine-knot_cytokine"/>
</dbReference>
<accession>A0ABP1S5A2</accession>
<evidence type="ECO:0000256" key="5">
    <source>
        <dbReference type="SAM" id="SignalP"/>
    </source>
</evidence>
<dbReference type="Gene3D" id="2.10.90.10">
    <property type="entry name" value="Cystine-knot cytokines"/>
    <property type="match status" value="1"/>
</dbReference>
<evidence type="ECO:0000313" key="8">
    <source>
        <dbReference type="Proteomes" id="UP001642540"/>
    </source>
</evidence>
<keyword evidence="3" id="KW-0964">Secreted</keyword>
<evidence type="ECO:0000256" key="4">
    <source>
        <dbReference type="ARBA" id="ARBA00023157"/>
    </source>
</evidence>
<feature type="chain" id="PRO_5047200878" description="Glycoprotein hormone subunit beta domain-containing protein" evidence="5">
    <location>
        <begin position="19"/>
        <end position="173"/>
    </location>
</feature>
<organism evidence="7 8">
    <name type="scientific">Orchesella dallaii</name>
    <dbReference type="NCBI Taxonomy" id="48710"/>
    <lineage>
        <taxon>Eukaryota</taxon>
        <taxon>Metazoa</taxon>
        <taxon>Ecdysozoa</taxon>
        <taxon>Arthropoda</taxon>
        <taxon>Hexapoda</taxon>
        <taxon>Collembola</taxon>
        <taxon>Entomobryomorpha</taxon>
        <taxon>Entomobryoidea</taxon>
        <taxon>Orchesellidae</taxon>
        <taxon>Orchesellinae</taxon>
        <taxon>Orchesella</taxon>
    </lineage>
</organism>
<proteinExistence type="inferred from homology"/>
<dbReference type="InterPro" id="IPR001545">
    <property type="entry name" value="Gonadotropin_bsu"/>
</dbReference>
<reference evidence="7 8" key="1">
    <citation type="submission" date="2024-08" db="EMBL/GenBank/DDBJ databases">
        <authorList>
            <person name="Cucini C."/>
            <person name="Frati F."/>
        </authorList>
    </citation>
    <scope>NUCLEOTIDE SEQUENCE [LARGE SCALE GENOMIC DNA]</scope>
</reference>
<name>A0ABP1S5A2_9HEXA</name>
<keyword evidence="8" id="KW-1185">Reference proteome</keyword>
<feature type="domain" description="Glycoprotein hormone subunit beta" evidence="6">
    <location>
        <begin position="81"/>
        <end position="165"/>
    </location>
</feature>
<dbReference type="Proteomes" id="UP001642540">
    <property type="component" value="Unassembled WGS sequence"/>
</dbReference>
<gene>
    <name evidence="7" type="ORF">ODALV1_LOCUS29750</name>
</gene>